<dbReference type="InterPro" id="IPR019314">
    <property type="entry name" value="BORCS6"/>
</dbReference>
<protein>
    <submittedName>
        <fullName evidence="3">7265_t:CDS:1</fullName>
    </submittedName>
</protein>
<dbReference type="PANTHER" id="PTHR13440:SF7">
    <property type="entry name" value="BLOC-1 RELATED COMPLEX SUBUNIT 6"/>
    <property type="match status" value="1"/>
</dbReference>
<feature type="region of interest" description="Disordered" evidence="1">
    <location>
        <begin position="1"/>
        <end position="22"/>
    </location>
</feature>
<sequence length="126" mass="13930">MSNSSSPKDPPGGNTFSIGRSLPIDPKLINELERQTYGIANDLEAMLRNLHSQMFEASVLTSASFDVYKQAVLNHGEVLKDASNKTRELIEMCVRLDKEFANVQIMANNIKSIKQQVDVLHAAVGK</sequence>
<dbReference type="InterPro" id="IPR046465">
    <property type="entry name" value="BORCS6_C"/>
</dbReference>
<proteinExistence type="predicted"/>
<reference evidence="3" key="1">
    <citation type="submission" date="2021-06" db="EMBL/GenBank/DDBJ databases">
        <authorList>
            <person name="Kallberg Y."/>
            <person name="Tangrot J."/>
            <person name="Rosling A."/>
        </authorList>
    </citation>
    <scope>NUCLEOTIDE SEQUENCE</scope>
    <source>
        <strain evidence="3">CL551</strain>
    </source>
</reference>
<dbReference type="GO" id="GO:0099078">
    <property type="term" value="C:BORC complex"/>
    <property type="evidence" value="ECO:0007669"/>
    <property type="project" value="TreeGrafter"/>
</dbReference>
<evidence type="ECO:0000313" key="4">
    <source>
        <dbReference type="Proteomes" id="UP000789342"/>
    </source>
</evidence>
<evidence type="ECO:0000256" key="1">
    <source>
        <dbReference type="SAM" id="MobiDB-lite"/>
    </source>
</evidence>
<comment type="caution">
    <text evidence="3">The sequence shown here is derived from an EMBL/GenBank/DDBJ whole genome shotgun (WGS) entry which is preliminary data.</text>
</comment>
<gene>
    <name evidence="3" type="ORF">AMORRO_LOCUS10159</name>
</gene>
<dbReference type="OrthoDB" id="21270at2759"/>
<dbReference type="GO" id="GO:0032418">
    <property type="term" value="P:lysosome localization"/>
    <property type="evidence" value="ECO:0007669"/>
    <property type="project" value="TreeGrafter"/>
</dbReference>
<feature type="domain" description="BLOC-1-related complex subunit 6 C-terminal helix" evidence="2">
    <location>
        <begin position="22"/>
        <end position="120"/>
    </location>
</feature>
<dbReference type="Proteomes" id="UP000789342">
    <property type="component" value="Unassembled WGS sequence"/>
</dbReference>
<dbReference type="AlphaFoldDB" id="A0A9N9H7V7"/>
<dbReference type="Pfam" id="PF10157">
    <property type="entry name" value="BORCS6"/>
    <property type="match status" value="1"/>
</dbReference>
<accession>A0A9N9H7V7</accession>
<organism evidence="3 4">
    <name type="scientific">Acaulospora morrowiae</name>
    <dbReference type="NCBI Taxonomy" id="94023"/>
    <lineage>
        <taxon>Eukaryota</taxon>
        <taxon>Fungi</taxon>
        <taxon>Fungi incertae sedis</taxon>
        <taxon>Mucoromycota</taxon>
        <taxon>Glomeromycotina</taxon>
        <taxon>Glomeromycetes</taxon>
        <taxon>Diversisporales</taxon>
        <taxon>Acaulosporaceae</taxon>
        <taxon>Acaulospora</taxon>
    </lineage>
</organism>
<keyword evidence="4" id="KW-1185">Reference proteome</keyword>
<dbReference type="EMBL" id="CAJVPV010010820">
    <property type="protein sequence ID" value="CAG8655293.1"/>
    <property type="molecule type" value="Genomic_DNA"/>
</dbReference>
<evidence type="ECO:0000313" key="3">
    <source>
        <dbReference type="EMBL" id="CAG8655293.1"/>
    </source>
</evidence>
<evidence type="ECO:0000259" key="2">
    <source>
        <dbReference type="Pfam" id="PF10157"/>
    </source>
</evidence>
<name>A0A9N9H7V7_9GLOM</name>
<dbReference type="PANTHER" id="PTHR13440">
    <property type="entry name" value="BLOC-1 RELATED COMPLEX SUBUNIT 6"/>
    <property type="match status" value="1"/>
</dbReference>